<dbReference type="InterPro" id="IPR011004">
    <property type="entry name" value="Trimer_LpxA-like_sf"/>
</dbReference>
<sequence length="344" mass="37975">MTIEHTHPEYGWAKKEDLQKQEFPWGTVYGNEAAMKKLPRFRAGGMNNEIILLCPVDGLFSFFGSHNQVVVGGTPKKDAKINLNFWSDRNRFVFGIGSTCNGMGAEFVQDDSIVIGRDCMFSSEIMFRPNDMHTIFDENGKIINRSKPIILHDHVWIGQRVTVLKGVEIGSGSIVGMGSVVAKSVPAACAVGGAPAKLLRRNVAWSRSRNPSDAEKHEALSYVPKVKENASLAVASKESEDAVRMRGVALDLTTEAKLIRVILDKPEYRMPEYVGTCLSGLVTALARMSDMEFPTERVAEVLGLIDALASFLSAPTVVVFLPDDLRYEGLSRLQKMRIRLANKS</sequence>
<keyword evidence="1 4" id="KW-0808">Transferase</keyword>
<dbReference type="InterPro" id="IPR001451">
    <property type="entry name" value="Hexapep"/>
</dbReference>
<organism evidence="4 5">
    <name type="scientific">Neorhizobium phenanthreniclasticum</name>
    <dbReference type="NCBI Taxonomy" id="3157917"/>
    <lineage>
        <taxon>Bacteria</taxon>
        <taxon>Pseudomonadati</taxon>
        <taxon>Pseudomonadota</taxon>
        <taxon>Alphaproteobacteria</taxon>
        <taxon>Hyphomicrobiales</taxon>
        <taxon>Rhizobiaceae</taxon>
        <taxon>Rhizobium/Agrobacterium group</taxon>
        <taxon>Neorhizobium</taxon>
    </lineage>
</organism>
<dbReference type="PROSITE" id="PS00101">
    <property type="entry name" value="HEXAPEP_TRANSFERASES"/>
    <property type="match status" value="1"/>
</dbReference>
<dbReference type="PANTHER" id="PTHR23416">
    <property type="entry name" value="SIALIC ACID SYNTHASE-RELATED"/>
    <property type="match status" value="1"/>
</dbReference>
<comment type="caution">
    <text evidence="4">The sequence shown here is derived from an EMBL/GenBank/DDBJ whole genome shotgun (WGS) entry which is preliminary data.</text>
</comment>
<dbReference type="Gene3D" id="2.160.10.10">
    <property type="entry name" value="Hexapeptide repeat proteins"/>
    <property type="match status" value="1"/>
</dbReference>
<gene>
    <name evidence="4" type="ORF">ABK249_02660</name>
</gene>
<dbReference type="Pfam" id="PF00132">
    <property type="entry name" value="Hexapep"/>
    <property type="match status" value="1"/>
</dbReference>
<keyword evidence="2" id="KW-0677">Repeat</keyword>
<dbReference type="RefSeq" id="WP_348862125.1">
    <property type="nucleotide sequence ID" value="NZ_JBEAAL010000001.1"/>
</dbReference>
<protein>
    <submittedName>
        <fullName evidence="4">Acyltransferase</fullName>
        <ecNumber evidence="4">2.3.1.-</ecNumber>
    </submittedName>
</protein>
<dbReference type="InterPro" id="IPR018357">
    <property type="entry name" value="Hexapep_transf_CS"/>
</dbReference>
<dbReference type="PANTHER" id="PTHR23416:SF78">
    <property type="entry name" value="LIPOPOLYSACCHARIDE BIOSYNTHESIS O-ACETYL TRANSFERASE WBBJ-RELATED"/>
    <property type="match status" value="1"/>
</dbReference>
<dbReference type="SUPFAM" id="SSF51161">
    <property type="entry name" value="Trimeric LpxA-like enzymes"/>
    <property type="match status" value="1"/>
</dbReference>
<dbReference type="CDD" id="cd04647">
    <property type="entry name" value="LbH_MAT_like"/>
    <property type="match status" value="1"/>
</dbReference>
<evidence type="ECO:0000313" key="5">
    <source>
        <dbReference type="Proteomes" id="UP001496627"/>
    </source>
</evidence>
<keyword evidence="5" id="KW-1185">Reference proteome</keyword>
<reference evidence="4 5" key="1">
    <citation type="submission" date="2024-05" db="EMBL/GenBank/DDBJ databases">
        <title>Neorhizobium sp. Rsf11, a plant growth promoting and heavy metal resistant PAH-degrader.</title>
        <authorList>
            <person name="Golubev S.N."/>
            <person name="Muratova A.Y."/>
            <person name="Markelova M.I."/>
        </authorList>
    </citation>
    <scope>NUCLEOTIDE SEQUENCE [LARGE SCALE GENOMIC DNA]</scope>
    <source>
        <strain evidence="4 5">Rsf11</strain>
    </source>
</reference>
<keyword evidence="3 4" id="KW-0012">Acyltransferase</keyword>
<evidence type="ECO:0000256" key="1">
    <source>
        <dbReference type="ARBA" id="ARBA00022679"/>
    </source>
</evidence>
<dbReference type="EMBL" id="JBEAAL010000001">
    <property type="protein sequence ID" value="MEQ1403823.1"/>
    <property type="molecule type" value="Genomic_DNA"/>
</dbReference>
<dbReference type="GO" id="GO:0016746">
    <property type="term" value="F:acyltransferase activity"/>
    <property type="evidence" value="ECO:0007669"/>
    <property type="project" value="UniProtKB-KW"/>
</dbReference>
<evidence type="ECO:0000313" key="4">
    <source>
        <dbReference type="EMBL" id="MEQ1403823.1"/>
    </source>
</evidence>
<evidence type="ECO:0000256" key="3">
    <source>
        <dbReference type="ARBA" id="ARBA00023315"/>
    </source>
</evidence>
<dbReference type="InterPro" id="IPR051159">
    <property type="entry name" value="Hexapeptide_acetyltransf"/>
</dbReference>
<dbReference type="Proteomes" id="UP001496627">
    <property type="component" value="Unassembled WGS sequence"/>
</dbReference>
<accession>A0ABV0LW41</accession>
<proteinExistence type="predicted"/>
<dbReference type="EC" id="2.3.1.-" evidence="4"/>
<evidence type="ECO:0000256" key="2">
    <source>
        <dbReference type="ARBA" id="ARBA00022737"/>
    </source>
</evidence>
<name>A0ABV0LW41_9HYPH</name>